<organism evidence="3">
    <name type="scientific">Lotharella globosa</name>
    <dbReference type="NCBI Taxonomy" id="91324"/>
    <lineage>
        <taxon>Eukaryota</taxon>
        <taxon>Sar</taxon>
        <taxon>Rhizaria</taxon>
        <taxon>Cercozoa</taxon>
        <taxon>Chlorarachniophyceae</taxon>
        <taxon>Lotharella</taxon>
    </lineage>
</organism>
<protein>
    <recommendedName>
        <fullName evidence="4">Secreted protein</fullName>
    </recommendedName>
</protein>
<evidence type="ECO:0000256" key="1">
    <source>
        <dbReference type="SAM" id="SignalP"/>
    </source>
</evidence>
<dbReference type="EMBL" id="HBIV01013010">
    <property type="protein sequence ID" value="CAE0658021.1"/>
    <property type="molecule type" value="Transcribed_RNA"/>
</dbReference>
<feature type="signal peptide" evidence="1">
    <location>
        <begin position="1"/>
        <end position="21"/>
    </location>
</feature>
<evidence type="ECO:0000313" key="2">
    <source>
        <dbReference type="EMBL" id="CAE0658021.1"/>
    </source>
</evidence>
<proteinExistence type="predicted"/>
<accession>A0A6V3KQW2</accession>
<dbReference type="AlphaFoldDB" id="A0A6V3KQW2"/>
<dbReference type="SUPFAM" id="SSF57196">
    <property type="entry name" value="EGF/Laminin"/>
    <property type="match status" value="1"/>
</dbReference>
<feature type="chain" id="PRO_5036192672" description="Secreted protein" evidence="1">
    <location>
        <begin position="22"/>
        <end position="131"/>
    </location>
</feature>
<gene>
    <name evidence="2" type="ORF">LGLO00237_LOCUS9590</name>
    <name evidence="3" type="ORF">LGLO00237_LOCUS9591</name>
</gene>
<evidence type="ECO:0000313" key="3">
    <source>
        <dbReference type="EMBL" id="CAE0658022.1"/>
    </source>
</evidence>
<name>A0A6V3KQW2_9EUKA</name>
<dbReference type="EMBL" id="HBIV01013011">
    <property type="protein sequence ID" value="CAE0658022.1"/>
    <property type="molecule type" value="Transcribed_RNA"/>
</dbReference>
<sequence length="131" mass="15122">MHPCALRVVFLPVCFVSVCMCGRVCVSQWGDFWCSCVIMLRLVSHNLVPHLEVSLPKNTTKHHYHITEDIKEHIAGEAEGGTGGWMNRLERLLLRHRRGEIPKDVYEDRRRWMFRLGGRDLGIDPIADLES</sequence>
<evidence type="ECO:0008006" key="4">
    <source>
        <dbReference type="Google" id="ProtNLM"/>
    </source>
</evidence>
<keyword evidence="1" id="KW-0732">Signal</keyword>
<reference evidence="3" key="1">
    <citation type="submission" date="2021-01" db="EMBL/GenBank/DDBJ databases">
        <authorList>
            <person name="Corre E."/>
            <person name="Pelletier E."/>
            <person name="Niang G."/>
            <person name="Scheremetjew M."/>
            <person name="Finn R."/>
            <person name="Kale V."/>
            <person name="Holt S."/>
            <person name="Cochrane G."/>
            <person name="Meng A."/>
            <person name="Brown T."/>
            <person name="Cohen L."/>
        </authorList>
    </citation>
    <scope>NUCLEOTIDE SEQUENCE</scope>
    <source>
        <strain evidence="3">CCCM811</strain>
    </source>
</reference>